<organism evidence="2 3">
    <name type="scientific">Catellatospora methionotrophica</name>
    <dbReference type="NCBI Taxonomy" id="121620"/>
    <lineage>
        <taxon>Bacteria</taxon>
        <taxon>Bacillati</taxon>
        <taxon>Actinomycetota</taxon>
        <taxon>Actinomycetes</taxon>
        <taxon>Micromonosporales</taxon>
        <taxon>Micromonosporaceae</taxon>
        <taxon>Catellatospora</taxon>
    </lineage>
</organism>
<gene>
    <name evidence="2" type="ORF">Cme02nite_45160</name>
</gene>
<keyword evidence="1" id="KW-0812">Transmembrane</keyword>
<proteinExistence type="predicted"/>
<dbReference type="AlphaFoldDB" id="A0A8J3LCV3"/>
<name>A0A8J3LCV3_9ACTN</name>
<dbReference type="RefSeq" id="WP_166387731.1">
    <property type="nucleotide sequence ID" value="NZ_BAAATT010000010.1"/>
</dbReference>
<dbReference type="Proteomes" id="UP000660339">
    <property type="component" value="Unassembled WGS sequence"/>
</dbReference>
<evidence type="ECO:0000256" key="1">
    <source>
        <dbReference type="SAM" id="Phobius"/>
    </source>
</evidence>
<keyword evidence="3" id="KW-1185">Reference proteome</keyword>
<dbReference type="EMBL" id="BONJ01000026">
    <property type="protein sequence ID" value="GIG16184.1"/>
    <property type="molecule type" value="Genomic_DNA"/>
</dbReference>
<feature type="transmembrane region" description="Helical" evidence="1">
    <location>
        <begin position="12"/>
        <end position="36"/>
    </location>
</feature>
<evidence type="ECO:0000313" key="3">
    <source>
        <dbReference type="Proteomes" id="UP000660339"/>
    </source>
</evidence>
<reference evidence="2" key="1">
    <citation type="submission" date="2021-01" db="EMBL/GenBank/DDBJ databases">
        <title>Whole genome shotgun sequence of Catellatospora methionotrophica NBRC 14553.</title>
        <authorList>
            <person name="Komaki H."/>
            <person name="Tamura T."/>
        </authorList>
    </citation>
    <scope>NUCLEOTIDE SEQUENCE</scope>
    <source>
        <strain evidence="2">NBRC 14553</strain>
    </source>
</reference>
<keyword evidence="1" id="KW-1133">Transmembrane helix</keyword>
<protein>
    <submittedName>
        <fullName evidence="2">Uncharacterized protein</fullName>
    </submittedName>
</protein>
<evidence type="ECO:0000313" key="2">
    <source>
        <dbReference type="EMBL" id="GIG16184.1"/>
    </source>
</evidence>
<keyword evidence="1" id="KW-0472">Membrane</keyword>
<accession>A0A8J3LCV3</accession>
<sequence>MLALNISTASQPLWIGGGVLVGVIVTAALGLIGVALKNKNDRKIAESQEGRDRRKHLQTLKVEKLEAAYTRLTRWVSRVMDTAEGICNRGTLEGLKPEDHTPYGVCVHLRDDLLRIPEDTADAQWMWSPRVAELVELLQQQAVDMATANLIHGKGPDEDGHGHDEMKAIKVELFALMQREIFELPENTVRTSRS</sequence>
<comment type="caution">
    <text evidence="2">The sequence shown here is derived from an EMBL/GenBank/DDBJ whole genome shotgun (WGS) entry which is preliminary data.</text>
</comment>